<dbReference type="RefSeq" id="WP_179266830.1">
    <property type="nucleotide sequence ID" value="NZ_CP058579.1"/>
</dbReference>
<dbReference type="GeneID" id="56035801"/>
<dbReference type="KEGG" id="halu:HUG12_00040"/>
<proteinExistence type="predicted"/>
<reference evidence="2 3" key="1">
    <citation type="submission" date="2020-06" db="EMBL/GenBank/DDBJ databases">
        <title>NJ-3-1, isolated from saline soil.</title>
        <authorList>
            <person name="Cui H.L."/>
            <person name="Shi X."/>
        </authorList>
    </citation>
    <scope>NUCLEOTIDE SEQUENCE [LARGE SCALE GENOMIC DNA]</scope>
    <source>
        <strain evidence="2 3">NJ-3-1</strain>
    </source>
</reference>
<name>A0A7D5QEY9_9EURY</name>
<dbReference type="InterPro" id="IPR036388">
    <property type="entry name" value="WH-like_DNA-bd_sf"/>
</dbReference>
<accession>A0A7D5QEY9</accession>
<organism evidence="2 3">
    <name type="scientific">Halorarum salinum</name>
    <dbReference type="NCBI Taxonomy" id="2743089"/>
    <lineage>
        <taxon>Archaea</taxon>
        <taxon>Methanobacteriati</taxon>
        <taxon>Methanobacteriota</taxon>
        <taxon>Stenosarchaea group</taxon>
        <taxon>Halobacteria</taxon>
        <taxon>Halobacteriales</taxon>
        <taxon>Haloferacaceae</taxon>
        <taxon>Halorarum</taxon>
    </lineage>
</organism>
<sequence length="139" mass="15628">MTDQGRSSADPAAPRGSDDPRTGAVGLDELLTSLSHRTRRSILLTLAADNPRDEEEFTSPDADEGDDASDEDEFASADFDAELFEAKVRYEHLPQLDRAGLIEWNREADTVTRGPNFEELRPLVDLINEHRDEFPDDWL</sequence>
<dbReference type="Proteomes" id="UP000509626">
    <property type="component" value="Chromosome"/>
</dbReference>
<dbReference type="EMBL" id="CP058579">
    <property type="protein sequence ID" value="QLG60244.1"/>
    <property type="molecule type" value="Genomic_DNA"/>
</dbReference>
<evidence type="ECO:0000256" key="1">
    <source>
        <dbReference type="SAM" id="MobiDB-lite"/>
    </source>
</evidence>
<protein>
    <submittedName>
        <fullName evidence="2">ArsR family transcriptional regulator</fullName>
    </submittedName>
</protein>
<feature type="region of interest" description="Disordered" evidence="1">
    <location>
        <begin position="45"/>
        <end position="76"/>
    </location>
</feature>
<gene>
    <name evidence="2" type="ORF">HUG12_00040</name>
</gene>
<feature type="compositionally biased region" description="Acidic residues" evidence="1">
    <location>
        <begin position="52"/>
        <end position="76"/>
    </location>
</feature>
<evidence type="ECO:0000313" key="3">
    <source>
        <dbReference type="Proteomes" id="UP000509626"/>
    </source>
</evidence>
<feature type="region of interest" description="Disordered" evidence="1">
    <location>
        <begin position="1"/>
        <end position="27"/>
    </location>
</feature>
<dbReference type="Gene3D" id="1.10.10.10">
    <property type="entry name" value="Winged helix-like DNA-binding domain superfamily/Winged helix DNA-binding domain"/>
    <property type="match status" value="1"/>
</dbReference>
<evidence type="ECO:0000313" key="2">
    <source>
        <dbReference type="EMBL" id="QLG60244.1"/>
    </source>
</evidence>
<dbReference type="OrthoDB" id="247722at2157"/>
<keyword evidence="3" id="KW-1185">Reference proteome</keyword>
<dbReference type="AlphaFoldDB" id="A0A7D5QEY9"/>